<dbReference type="STRING" id="796925.A0A137PCN4"/>
<dbReference type="GO" id="GO:0005506">
    <property type="term" value="F:iron ion binding"/>
    <property type="evidence" value="ECO:0007669"/>
    <property type="project" value="InterPro"/>
</dbReference>
<dbReference type="OMA" id="NKLEYTH"/>
<dbReference type="GO" id="GO:0016705">
    <property type="term" value="F:oxidoreductase activity, acting on paired donors, with incorporation or reduction of molecular oxygen"/>
    <property type="evidence" value="ECO:0007669"/>
    <property type="project" value="InterPro"/>
</dbReference>
<comment type="subcellular location">
    <subcellularLocation>
        <location evidence="1">Endoplasmic reticulum membrane</location>
    </subcellularLocation>
</comment>
<dbReference type="OrthoDB" id="1470350at2759"/>
<keyword evidence="10" id="KW-1185">Reference proteome</keyword>
<evidence type="ECO:0000256" key="5">
    <source>
        <dbReference type="ARBA" id="ARBA00023004"/>
    </source>
</evidence>
<dbReference type="PRINTS" id="PR00385">
    <property type="entry name" value="P450"/>
</dbReference>
<keyword evidence="3 7" id="KW-0479">Metal-binding</keyword>
<evidence type="ECO:0000256" key="7">
    <source>
        <dbReference type="PIRSR" id="PIRSR602401-1"/>
    </source>
</evidence>
<evidence type="ECO:0000256" key="4">
    <source>
        <dbReference type="ARBA" id="ARBA00022824"/>
    </source>
</evidence>
<organism evidence="9 10">
    <name type="scientific">Conidiobolus coronatus (strain ATCC 28846 / CBS 209.66 / NRRL 28638)</name>
    <name type="common">Delacroixia coronata</name>
    <dbReference type="NCBI Taxonomy" id="796925"/>
    <lineage>
        <taxon>Eukaryota</taxon>
        <taxon>Fungi</taxon>
        <taxon>Fungi incertae sedis</taxon>
        <taxon>Zoopagomycota</taxon>
        <taxon>Entomophthoromycotina</taxon>
        <taxon>Entomophthoromycetes</taxon>
        <taxon>Entomophthorales</taxon>
        <taxon>Ancylistaceae</taxon>
        <taxon>Conidiobolus</taxon>
    </lineage>
</organism>
<evidence type="ECO:0000256" key="6">
    <source>
        <dbReference type="ARBA" id="ARBA00023136"/>
    </source>
</evidence>
<keyword evidence="8" id="KW-0503">Monooxygenase</keyword>
<dbReference type="AlphaFoldDB" id="A0A137PCN4"/>
<evidence type="ECO:0000256" key="3">
    <source>
        <dbReference type="ARBA" id="ARBA00022723"/>
    </source>
</evidence>
<dbReference type="GO" id="GO:0004497">
    <property type="term" value="F:monooxygenase activity"/>
    <property type="evidence" value="ECO:0007669"/>
    <property type="project" value="UniProtKB-KW"/>
</dbReference>
<keyword evidence="8" id="KW-0560">Oxidoreductase</keyword>
<comment type="cofactor">
    <cofactor evidence="7">
        <name>heme</name>
        <dbReference type="ChEBI" id="CHEBI:30413"/>
    </cofactor>
</comment>
<feature type="binding site" description="axial binding residue" evidence="7">
    <location>
        <position position="149"/>
    </location>
    <ligand>
        <name>heme</name>
        <dbReference type="ChEBI" id="CHEBI:30413"/>
    </ligand>
    <ligandPart>
        <name>Fe</name>
        <dbReference type="ChEBI" id="CHEBI:18248"/>
    </ligandPart>
</feature>
<dbReference type="Proteomes" id="UP000070444">
    <property type="component" value="Unassembled WGS sequence"/>
</dbReference>
<dbReference type="Pfam" id="PF00067">
    <property type="entry name" value="p450"/>
    <property type="match status" value="1"/>
</dbReference>
<keyword evidence="4" id="KW-0256">Endoplasmic reticulum</keyword>
<dbReference type="PANTHER" id="PTHR24291">
    <property type="entry name" value="CYTOCHROME P450 FAMILY 4"/>
    <property type="match status" value="1"/>
</dbReference>
<dbReference type="PRINTS" id="PR00463">
    <property type="entry name" value="EP450I"/>
</dbReference>
<dbReference type="InterPro" id="IPR036396">
    <property type="entry name" value="Cyt_P450_sf"/>
</dbReference>
<keyword evidence="6" id="KW-0472">Membrane</keyword>
<dbReference type="InterPro" id="IPR017972">
    <property type="entry name" value="Cyt_P450_CS"/>
</dbReference>
<protein>
    <submittedName>
        <fullName evidence="9">Cytochrome P450</fullName>
    </submittedName>
</protein>
<dbReference type="EMBL" id="KQ964448">
    <property type="protein sequence ID" value="KXN72732.1"/>
    <property type="molecule type" value="Genomic_DNA"/>
</dbReference>
<comment type="similarity">
    <text evidence="2 8">Belongs to the cytochrome P450 family.</text>
</comment>
<keyword evidence="7 8" id="KW-0349">Heme</keyword>
<evidence type="ECO:0000256" key="8">
    <source>
        <dbReference type="RuleBase" id="RU000461"/>
    </source>
</evidence>
<evidence type="ECO:0000256" key="1">
    <source>
        <dbReference type="ARBA" id="ARBA00004586"/>
    </source>
</evidence>
<dbReference type="InterPro" id="IPR002401">
    <property type="entry name" value="Cyt_P450_E_grp-I"/>
</dbReference>
<feature type="non-terminal residue" evidence="9">
    <location>
        <position position="1"/>
    </location>
</feature>
<evidence type="ECO:0000313" key="10">
    <source>
        <dbReference type="Proteomes" id="UP000070444"/>
    </source>
</evidence>
<gene>
    <name evidence="9" type="ORF">CONCODRAFT_27368</name>
</gene>
<sequence length="167" mass="19040">FLAGQDTTTFTICAALHLLAEHPEIQEKMRQEVLAVFGKDEYETGKFQVPTHDQLNKLEYTHAVMKETMRLYPSVSVILHREAQKDIHHRGHIIPAGTIIDTVVYAIHRNPEYFKNPNEFIPSRFLNGEIDTNKFESNWFAFSSGSRACIGAGFSTVEQKVVLSYIL</sequence>
<name>A0A137PCN4_CONC2</name>
<dbReference type="PROSITE" id="PS00086">
    <property type="entry name" value="CYTOCHROME_P450"/>
    <property type="match status" value="1"/>
</dbReference>
<dbReference type="GO" id="GO:0020037">
    <property type="term" value="F:heme binding"/>
    <property type="evidence" value="ECO:0007669"/>
    <property type="project" value="InterPro"/>
</dbReference>
<dbReference type="GO" id="GO:0005789">
    <property type="term" value="C:endoplasmic reticulum membrane"/>
    <property type="evidence" value="ECO:0007669"/>
    <property type="project" value="UniProtKB-SubCell"/>
</dbReference>
<evidence type="ECO:0000256" key="2">
    <source>
        <dbReference type="ARBA" id="ARBA00010617"/>
    </source>
</evidence>
<feature type="non-terminal residue" evidence="9">
    <location>
        <position position="167"/>
    </location>
</feature>
<dbReference type="SUPFAM" id="SSF48264">
    <property type="entry name" value="Cytochrome P450"/>
    <property type="match status" value="1"/>
</dbReference>
<keyword evidence="5 7" id="KW-0408">Iron</keyword>
<dbReference type="Gene3D" id="1.10.630.10">
    <property type="entry name" value="Cytochrome P450"/>
    <property type="match status" value="1"/>
</dbReference>
<accession>A0A137PCN4</accession>
<evidence type="ECO:0000313" key="9">
    <source>
        <dbReference type="EMBL" id="KXN72732.1"/>
    </source>
</evidence>
<dbReference type="InterPro" id="IPR001128">
    <property type="entry name" value="Cyt_P450"/>
</dbReference>
<reference evidence="9 10" key="1">
    <citation type="journal article" date="2015" name="Genome Biol. Evol.">
        <title>Phylogenomic analyses indicate that early fungi evolved digesting cell walls of algal ancestors of land plants.</title>
        <authorList>
            <person name="Chang Y."/>
            <person name="Wang S."/>
            <person name="Sekimoto S."/>
            <person name="Aerts A.L."/>
            <person name="Choi C."/>
            <person name="Clum A."/>
            <person name="LaButti K.M."/>
            <person name="Lindquist E.A."/>
            <person name="Yee Ngan C."/>
            <person name="Ohm R.A."/>
            <person name="Salamov A.A."/>
            <person name="Grigoriev I.V."/>
            <person name="Spatafora J.W."/>
            <person name="Berbee M.L."/>
        </authorList>
    </citation>
    <scope>NUCLEOTIDE SEQUENCE [LARGE SCALE GENOMIC DNA]</scope>
    <source>
        <strain evidence="9 10">NRRL 28638</strain>
    </source>
</reference>
<dbReference type="InterPro" id="IPR050196">
    <property type="entry name" value="Cytochrome_P450_Monoox"/>
</dbReference>
<proteinExistence type="inferred from homology"/>
<dbReference type="PANTHER" id="PTHR24291:SF189">
    <property type="entry name" value="CYTOCHROME P450 4C3-RELATED"/>
    <property type="match status" value="1"/>
</dbReference>